<keyword evidence="2" id="KW-0808">Transferase</keyword>
<sequence>MAASIKIGQRLEGKVGSYFVSAQVARDTWTATKSNSQAGKVIIKTAPQGRLENERDILKNFRNCLYIRQALHDDGYTHTDIKPDNILVNYGTGSSRFSDVQLADFGDIFRIDPKDYLKVGMDGPHMGAAIFRSPEAMVQLRWGQSTDNWSFGATLISLIWGLNWHMFKPDPKDATADDEEEDGYRWGVLASATQYIKDNQKQRPFKIIEDDCLTEEDRTFLLKVMKLDPRDRPTARELLQDDWFSGVL</sequence>
<dbReference type="InterPro" id="IPR011009">
    <property type="entry name" value="Kinase-like_dom_sf"/>
</dbReference>
<dbReference type="GO" id="GO:0007165">
    <property type="term" value="P:signal transduction"/>
    <property type="evidence" value="ECO:0007669"/>
    <property type="project" value="TreeGrafter"/>
</dbReference>
<dbReference type="Gene3D" id="1.10.510.10">
    <property type="entry name" value="Transferase(Phosphotransferase) domain 1"/>
    <property type="match status" value="1"/>
</dbReference>
<dbReference type="GO" id="GO:0005524">
    <property type="term" value="F:ATP binding"/>
    <property type="evidence" value="ECO:0007669"/>
    <property type="project" value="InterPro"/>
</dbReference>
<dbReference type="RefSeq" id="XP_031001154.1">
    <property type="nucleotide sequence ID" value="XM_031153967.1"/>
</dbReference>
<dbReference type="PANTHER" id="PTHR48011">
    <property type="entry name" value="CCR4-NOT TRANSCRIPTIONAL COMPLEX SUBUNIT CAF120-RELATED"/>
    <property type="match status" value="1"/>
</dbReference>
<dbReference type="SMART" id="SM00220">
    <property type="entry name" value="S_TKc"/>
    <property type="match status" value="1"/>
</dbReference>
<dbReference type="PROSITE" id="PS50011">
    <property type="entry name" value="PROTEIN_KINASE_DOM"/>
    <property type="match status" value="1"/>
</dbReference>
<organism evidence="2 3">
    <name type="scientific">Lachnellula hyalina</name>
    <dbReference type="NCBI Taxonomy" id="1316788"/>
    <lineage>
        <taxon>Eukaryota</taxon>
        <taxon>Fungi</taxon>
        <taxon>Dikarya</taxon>
        <taxon>Ascomycota</taxon>
        <taxon>Pezizomycotina</taxon>
        <taxon>Leotiomycetes</taxon>
        <taxon>Helotiales</taxon>
        <taxon>Lachnaceae</taxon>
        <taxon>Lachnellula</taxon>
    </lineage>
</organism>
<protein>
    <submittedName>
        <fullName evidence="2">Calcium/calmodulin-dependent protein kinase</fullName>
    </submittedName>
</protein>
<dbReference type="PANTHER" id="PTHR48011:SF84">
    <property type="entry name" value="KINASE, PUTATIVE-RELATED"/>
    <property type="match status" value="1"/>
</dbReference>
<gene>
    <name evidence="2" type="primary">cmkA_1</name>
    <name evidence="2" type="ORF">LHYA1_G009063</name>
</gene>
<name>A0A8H8QTQ6_9HELO</name>
<evidence type="ECO:0000313" key="2">
    <source>
        <dbReference type="EMBL" id="TVY22366.1"/>
    </source>
</evidence>
<dbReference type="AlphaFoldDB" id="A0A8H8QTQ6"/>
<dbReference type="EMBL" id="QGMH01000279">
    <property type="protein sequence ID" value="TVY22366.1"/>
    <property type="molecule type" value="Genomic_DNA"/>
</dbReference>
<dbReference type="InterPro" id="IPR052751">
    <property type="entry name" value="Plant_MAPKKK"/>
</dbReference>
<dbReference type="OrthoDB" id="5979581at2759"/>
<dbReference type="Pfam" id="PF00069">
    <property type="entry name" value="Pkinase"/>
    <property type="match status" value="1"/>
</dbReference>
<feature type="domain" description="Protein kinase" evidence="1">
    <location>
        <begin position="1"/>
        <end position="244"/>
    </location>
</feature>
<reference evidence="2 3" key="1">
    <citation type="submission" date="2018-05" db="EMBL/GenBank/DDBJ databases">
        <title>Genome sequencing and assembly of the regulated plant pathogen Lachnellula willkommii and related sister species for the development of diagnostic species identification markers.</title>
        <authorList>
            <person name="Giroux E."/>
            <person name="Bilodeau G."/>
        </authorList>
    </citation>
    <scope>NUCLEOTIDE SEQUENCE [LARGE SCALE GENOMIC DNA]</scope>
    <source>
        <strain evidence="2 3">CBS 185.66</strain>
    </source>
</reference>
<dbReference type="SUPFAM" id="SSF56112">
    <property type="entry name" value="Protein kinase-like (PK-like)"/>
    <property type="match status" value="1"/>
</dbReference>
<dbReference type="GeneID" id="41989261"/>
<dbReference type="InterPro" id="IPR008271">
    <property type="entry name" value="Ser/Thr_kinase_AS"/>
</dbReference>
<keyword evidence="2" id="KW-0418">Kinase</keyword>
<comment type="caution">
    <text evidence="2">The sequence shown here is derived from an EMBL/GenBank/DDBJ whole genome shotgun (WGS) entry which is preliminary data.</text>
</comment>
<accession>A0A8H8QTQ6</accession>
<dbReference type="GO" id="GO:0004672">
    <property type="term" value="F:protein kinase activity"/>
    <property type="evidence" value="ECO:0007669"/>
    <property type="project" value="InterPro"/>
</dbReference>
<proteinExistence type="predicted"/>
<dbReference type="InterPro" id="IPR000719">
    <property type="entry name" value="Prot_kinase_dom"/>
</dbReference>
<dbReference type="PROSITE" id="PS00108">
    <property type="entry name" value="PROTEIN_KINASE_ST"/>
    <property type="match status" value="1"/>
</dbReference>
<evidence type="ECO:0000313" key="3">
    <source>
        <dbReference type="Proteomes" id="UP000431533"/>
    </source>
</evidence>
<keyword evidence="3" id="KW-1185">Reference proteome</keyword>
<dbReference type="Proteomes" id="UP000431533">
    <property type="component" value="Unassembled WGS sequence"/>
</dbReference>
<evidence type="ECO:0000259" key="1">
    <source>
        <dbReference type="PROSITE" id="PS50011"/>
    </source>
</evidence>